<dbReference type="Pfam" id="PF08722">
    <property type="entry name" value="Tn7_TnsA-like_N"/>
    <property type="match status" value="1"/>
</dbReference>
<keyword evidence="2" id="KW-0540">Nuclease</keyword>
<name>A0ABX7QSN0_9GAMM</name>
<dbReference type="InterPro" id="IPR014833">
    <property type="entry name" value="TnsA_N"/>
</dbReference>
<keyword evidence="2" id="KW-0378">Hydrolase</keyword>
<accession>A0ABX7QSN0</accession>
<dbReference type="InterPro" id="IPR011335">
    <property type="entry name" value="Restrct_endonuc-II-like"/>
</dbReference>
<dbReference type="RefSeq" id="WP_207355669.1">
    <property type="nucleotide sequence ID" value="NZ_CP071503.1"/>
</dbReference>
<evidence type="ECO:0000313" key="3">
    <source>
        <dbReference type="Proteomes" id="UP000662770"/>
    </source>
</evidence>
<sequence length="287" mass="33583">MKNVIQPEINKSELNKIESYTAKLKREKNYKPWLTARNSHTYGQAQVISSVKFGRVHHFLSRGEAAAFFHFEANQNVIALYEQYPLPLNETMQIAIALNIVHPATTLEFEQYDGVKVAKTMTLDYLVQYRSGDWDAYNFKYASSLDPNFTDPRQVARTRAKELIERAYCEQNNISWRQLTEHSFDEELTRNLIYLRECFERPDVIEVSDDVKSALLFQFKKAFKEHPLHAIRDILEHVGTCFGLTLKETELFFQLLVYRRQLLCDLTQPLVLNRPLPVEPELEVYAN</sequence>
<organism evidence="2 3">
    <name type="scientific">Shewanella avicenniae</name>
    <dbReference type="NCBI Taxonomy" id="2814294"/>
    <lineage>
        <taxon>Bacteria</taxon>
        <taxon>Pseudomonadati</taxon>
        <taxon>Pseudomonadota</taxon>
        <taxon>Gammaproteobacteria</taxon>
        <taxon>Alteromonadales</taxon>
        <taxon>Shewanellaceae</taxon>
        <taxon>Shewanella</taxon>
    </lineage>
</organism>
<dbReference type="EMBL" id="CP071503">
    <property type="protein sequence ID" value="QSX34467.1"/>
    <property type="molecule type" value="Genomic_DNA"/>
</dbReference>
<dbReference type="CDD" id="cd22362">
    <property type="entry name" value="TnsA_endonuclease-like"/>
    <property type="match status" value="1"/>
</dbReference>
<gene>
    <name evidence="2" type="ORF">JYB87_04245</name>
</gene>
<dbReference type="SUPFAM" id="SSF52980">
    <property type="entry name" value="Restriction endonuclease-like"/>
    <property type="match status" value="1"/>
</dbReference>
<protein>
    <submittedName>
        <fullName evidence="2">TnsA endonuclease N-terminal domain-containing protein</fullName>
    </submittedName>
</protein>
<evidence type="ECO:0000259" key="1">
    <source>
        <dbReference type="Pfam" id="PF08722"/>
    </source>
</evidence>
<dbReference type="Proteomes" id="UP000662770">
    <property type="component" value="Chromosome"/>
</dbReference>
<keyword evidence="2" id="KW-0255">Endonuclease</keyword>
<keyword evidence="3" id="KW-1185">Reference proteome</keyword>
<proteinExistence type="predicted"/>
<dbReference type="Gene3D" id="3.40.1350.10">
    <property type="match status" value="1"/>
</dbReference>
<feature type="domain" description="TnsA endonuclease N-terminal" evidence="1">
    <location>
        <begin position="74"/>
        <end position="181"/>
    </location>
</feature>
<reference evidence="2 3" key="1">
    <citation type="submission" date="2021-03" db="EMBL/GenBank/DDBJ databases">
        <title>Novel species identification of genus Shewanella.</title>
        <authorList>
            <person name="Liu G."/>
            <person name="Zhang Q."/>
        </authorList>
    </citation>
    <scope>NUCLEOTIDE SEQUENCE [LARGE SCALE GENOMIC DNA]</scope>
    <source>
        <strain evidence="2 3">FJAT-51800</strain>
    </source>
</reference>
<dbReference type="GO" id="GO:0004519">
    <property type="term" value="F:endonuclease activity"/>
    <property type="evidence" value="ECO:0007669"/>
    <property type="project" value="UniProtKB-KW"/>
</dbReference>
<dbReference type="InterPro" id="IPR011856">
    <property type="entry name" value="tRNA_endonuc-like_dom_sf"/>
</dbReference>
<evidence type="ECO:0000313" key="2">
    <source>
        <dbReference type="EMBL" id="QSX34467.1"/>
    </source>
</evidence>